<accession>A0ABQ2CM16</accession>
<evidence type="ECO:0000256" key="3">
    <source>
        <dbReference type="ARBA" id="ARBA00021563"/>
    </source>
</evidence>
<dbReference type="InterPro" id="IPR022792">
    <property type="entry name" value="T2SS_protein-GspN"/>
</dbReference>
<dbReference type="RefSeq" id="WP_188635078.1">
    <property type="nucleotide sequence ID" value="NZ_BMNN01000001.1"/>
</dbReference>
<reference evidence="12" key="1">
    <citation type="journal article" date="2019" name="Int. J. Syst. Evol. Microbiol.">
        <title>The Global Catalogue of Microorganisms (GCM) 10K type strain sequencing project: providing services to taxonomists for standard genome sequencing and annotation.</title>
        <authorList>
            <consortium name="The Broad Institute Genomics Platform"/>
            <consortium name="The Broad Institute Genome Sequencing Center for Infectious Disease"/>
            <person name="Wu L."/>
            <person name="Ma J."/>
        </authorList>
    </citation>
    <scope>NUCLEOTIDE SEQUENCE [LARGE SCALE GENOMIC DNA]</scope>
    <source>
        <strain evidence="12">JCM 11590</strain>
    </source>
</reference>
<name>A0ABQ2CM16_9GAMM</name>
<keyword evidence="7" id="KW-0812">Transmembrane</keyword>
<protein>
    <recommendedName>
        <fullName evidence="3">Type II secretion system protein N</fullName>
    </recommendedName>
    <alternativeName>
        <fullName evidence="10">General secretion pathway protein N</fullName>
    </alternativeName>
</protein>
<comment type="subcellular location">
    <subcellularLocation>
        <location evidence="1">Cell inner membrane</location>
    </subcellularLocation>
</comment>
<evidence type="ECO:0000256" key="2">
    <source>
        <dbReference type="ARBA" id="ARBA00007208"/>
    </source>
</evidence>
<evidence type="ECO:0000256" key="4">
    <source>
        <dbReference type="ARBA" id="ARBA00022448"/>
    </source>
</evidence>
<evidence type="ECO:0000256" key="6">
    <source>
        <dbReference type="ARBA" id="ARBA00022519"/>
    </source>
</evidence>
<dbReference type="Proteomes" id="UP000633263">
    <property type="component" value="Unassembled WGS sequence"/>
</dbReference>
<keyword evidence="12" id="KW-1185">Reference proteome</keyword>
<keyword evidence="6" id="KW-0997">Cell inner membrane</keyword>
<organism evidence="11 12">
    <name type="scientific">Halopseudomonas pertucinogena</name>
    <dbReference type="NCBI Taxonomy" id="86175"/>
    <lineage>
        <taxon>Bacteria</taxon>
        <taxon>Pseudomonadati</taxon>
        <taxon>Pseudomonadota</taxon>
        <taxon>Gammaproteobacteria</taxon>
        <taxon>Pseudomonadales</taxon>
        <taxon>Pseudomonadaceae</taxon>
        <taxon>Halopseudomonas</taxon>
    </lineage>
</organism>
<keyword evidence="8" id="KW-0653">Protein transport</keyword>
<keyword evidence="9" id="KW-0472">Membrane</keyword>
<keyword evidence="4" id="KW-0813">Transport</keyword>
<dbReference type="EMBL" id="BMNN01000001">
    <property type="protein sequence ID" value="GGI92181.1"/>
    <property type="molecule type" value="Genomic_DNA"/>
</dbReference>
<sequence length="251" mass="27149">MLSRWNLKKTLICGLLLYLAALIWTLPAAVVWKRIEHQLPVPVTLHGLTGTLWSGEVAQLVVDGVNQGRLSWSWLPSQLLRGRIGLDLVWQPREGRVSAQLLAGGDSLALRDISGTLDASSMAIIHNAPFALGGNWLLDVPELVLEEFDSVAAANGRLVWQNAAGGLPQALPFGHLTASLSEEDGWLILDLQDQGGPLGLLGDARWRPAQPMKINARLQARADAEPALASGLGLLGQPDAQGWIRWQAQLQ</sequence>
<evidence type="ECO:0000256" key="10">
    <source>
        <dbReference type="ARBA" id="ARBA00030772"/>
    </source>
</evidence>
<evidence type="ECO:0000256" key="9">
    <source>
        <dbReference type="ARBA" id="ARBA00023136"/>
    </source>
</evidence>
<comment type="caution">
    <text evidence="11">The sequence shown here is derived from an EMBL/GenBank/DDBJ whole genome shotgun (WGS) entry which is preliminary data.</text>
</comment>
<gene>
    <name evidence="11" type="primary">gspN</name>
    <name evidence="11" type="ORF">GCM10009083_05830</name>
</gene>
<evidence type="ECO:0000256" key="5">
    <source>
        <dbReference type="ARBA" id="ARBA00022475"/>
    </source>
</evidence>
<evidence type="ECO:0000313" key="11">
    <source>
        <dbReference type="EMBL" id="GGI92181.1"/>
    </source>
</evidence>
<evidence type="ECO:0000313" key="12">
    <source>
        <dbReference type="Proteomes" id="UP000633263"/>
    </source>
</evidence>
<evidence type="ECO:0000256" key="7">
    <source>
        <dbReference type="ARBA" id="ARBA00022692"/>
    </source>
</evidence>
<evidence type="ECO:0000256" key="1">
    <source>
        <dbReference type="ARBA" id="ARBA00004533"/>
    </source>
</evidence>
<comment type="similarity">
    <text evidence="2">Belongs to the GSP N family.</text>
</comment>
<keyword evidence="5" id="KW-1003">Cell membrane</keyword>
<proteinExistence type="inferred from homology"/>
<evidence type="ECO:0000256" key="8">
    <source>
        <dbReference type="ARBA" id="ARBA00022927"/>
    </source>
</evidence>
<dbReference type="Pfam" id="PF01203">
    <property type="entry name" value="T2SSN"/>
    <property type="match status" value="1"/>
</dbReference>